<comment type="subcellular location">
    <subcellularLocation>
        <location evidence="1">Cell outer membrane</location>
    </subcellularLocation>
</comment>
<gene>
    <name evidence="7" type="ORF">SAMN05421760_101783</name>
</gene>
<keyword evidence="8" id="KW-1185">Reference proteome</keyword>
<dbReference type="OrthoDB" id="9782229at2"/>
<dbReference type="PANTHER" id="PTHR30329:SF21">
    <property type="entry name" value="LIPOPROTEIN YIAD-RELATED"/>
    <property type="match status" value="1"/>
</dbReference>
<evidence type="ECO:0000256" key="4">
    <source>
        <dbReference type="PROSITE-ProRule" id="PRU00473"/>
    </source>
</evidence>
<organism evidence="7 8">
    <name type="scientific">Neptunomonas antarctica</name>
    <dbReference type="NCBI Taxonomy" id="619304"/>
    <lineage>
        <taxon>Bacteria</taxon>
        <taxon>Pseudomonadati</taxon>
        <taxon>Pseudomonadota</taxon>
        <taxon>Gammaproteobacteria</taxon>
        <taxon>Oceanospirillales</taxon>
        <taxon>Oceanospirillaceae</taxon>
        <taxon>Neptunomonas</taxon>
    </lineage>
</organism>
<evidence type="ECO:0000256" key="5">
    <source>
        <dbReference type="SAM" id="SignalP"/>
    </source>
</evidence>
<dbReference type="PROSITE" id="PS51257">
    <property type="entry name" value="PROKAR_LIPOPROTEIN"/>
    <property type="match status" value="1"/>
</dbReference>
<dbReference type="Pfam" id="PF13488">
    <property type="entry name" value="Gly-zipper_Omp"/>
    <property type="match status" value="1"/>
</dbReference>
<sequence length="218" mass="22554">MKKLVVALLASSVLAGCTTMDPYTGEQQTSKSTIGAGVGVLAGALLGSAVSGKGDKTQGAVIGALVGGAAGGGIGNYMDQQENLLRQQLQGTGVGVERIGDDIRLIMPGNVTFQTNSYQISGGFYPVLDSVSTVLNKFDKTALSVNGFTDSSGSFEHNQQLSEQRAASVANYLSSKGVSGLRISTQGYGERYPVADNATASGRGLNRRVEINIRGTQK</sequence>
<keyword evidence="5" id="KW-0732">Signal</keyword>
<dbReference type="Gene3D" id="3.30.1330.60">
    <property type="entry name" value="OmpA-like domain"/>
    <property type="match status" value="1"/>
</dbReference>
<evidence type="ECO:0000256" key="1">
    <source>
        <dbReference type="ARBA" id="ARBA00004442"/>
    </source>
</evidence>
<dbReference type="InterPro" id="IPR036737">
    <property type="entry name" value="OmpA-like_sf"/>
</dbReference>
<dbReference type="PRINTS" id="PR01023">
    <property type="entry name" value="NAFLGMOTY"/>
</dbReference>
<dbReference type="InterPro" id="IPR050330">
    <property type="entry name" value="Bact_OuterMem_StrucFunc"/>
</dbReference>
<name>A0A1N7J8W9_9GAMM</name>
<feature type="signal peptide" evidence="5">
    <location>
        <begin position="1"/>
        <end position="15"/>
    </location>
</feature>
<keyword evidence="2 4" id="KW-0472">Membrane</keyword>
<dbReference type="STRING" id="619304.SAMN05421760_101783"/>
<dbReference type="PANTHER" id="PTHR30329">
    <property type="entry name" value="STATOR ELEMENT OF FLAGELLAR MOTOR COMPLEX"/>
    <property type="match status" value="1"/>
</dbReference>
<dbReference type="CDD" id="cd07185">
    <property type="entry name" value="OmpA_C-like"/>
    <property type="match status" value="1"/>
</dbReference>
<protein>
    <submittedName>
        <fullName evidence="7">Outer membrane protein OmpA</fullName>
    </submittedName>
</protein>
<proteinExistence type="predicted"/>
<dbReference type="PROSITE" id="PS51123">
    <property type="entry name" value="OMPA_2"/>
    <property type="match status" value="1"/>
</dbReference>
<dbReference type="PRINTS" id="PR01021">
    <property type="entry name" value="OMPADOMAIN"/>
</dbReference>
<dbReference type="InterPro" id="IPR006664">
    <property type="entry name" value="OMP_bac"/>
</dbReference>
<accession>A0A1N7J8W9</accession>
<evidence type="ECO:0000313" key="8">
    <source>
        <dbReference type="Proteomes" id="UP000185999"/>
    </source>
</evidence>
<evidence type="ECO:0000256" key="3">
    <source>
        <dbReference type="ARBA" id="ARBA00023237"/>
    </source>
</evidence>
<dbReference type="Proteomes" id="UP000185999">
    <property type="component" value="Unassembled WGS sequence"/>
</dbReference>
<evidence type="ECO:0000313" key="7">
    <source>
        <dbReference type="EMBL" id="SIS45750.1"/>
    </source>
</evidence>
<keyword evidence="3" id="KW-0998">Cell outer membrane</keyword>
<dbReference type="Pfam" id="PF00691">
    <property type="entry name" value="OmpA"/>
    <property type="match status" value="1"/>
</dbReference>
<dbReference type="RefSeq" id="WP_054342939.1">
    <property type="nucleotide sequence ID" value="NZ_FTOE01000001.1"/>
</dbReference>
<dbReference type="AlphaFoldDB" id="A0A1N7J8W9"/>
<dbReference type="InterPro" id="IPR006665">
    <property type="entry name" value="OmpA-like"/>
</dbReference>
<reference evidence="8" key="1">
    <citation type="submission" date="2017-01" db="EMBL/GenBank/DDBJ databases">
        <authorList>
            <person name="Varghese N."/>
            <person name="Submissions S."/>
        </authorList>
    </citation>
    <scope>NUCLEOTIDE SEQUENCE [LARGE SCALE GENOMIC DNA]</scope>
    <source>
        <strain evidence="8">DSM 22306</strain>
    </source>
</reference>
<evidence type="ECO:0000256" key="2">
    <source>
        <dbReference type="ARBA" id="ARBA00023136"/>
    </source>
</evidence>
<evidence type="ECO:0000259" key="6">
    <source>
        <dbReference type="PROSITE" id="PS51123"/>
    </source>
</evidence>
<dbReference type="GO" id="GO:0009279">
    <property type="term" value="C:cell outer membrane"/>
    <property type="evidence" value="ECO:0007669"/>
    <property type="project" value="UniProtKB-SubCell"/>
</dbReference>
<feature type="chain" id="PRO_5013315146" evidence="5">
    <location>
        <begin position="16"/>
        <end position="218"/>
    </location>
</feature>
<dbReference type="EMBL" id="FTOE01000001">
    <property type="protein sequence ID" value="SIS45750.1"/>
    <property type="molecule type" value="Genomic_DNA"/>
</dbReference>
<dbReference type="SUPFAM" id="SSF103088">
    <property type="entry name" value="OmpA-like"/>
    <property type="match status" value="1"/>
</dbReference>
<feature type="domain" description="OmpA-like" evidence="6">
    <location>
        <begin position="100"/>
        <end position="217"/>
    </location>
</feature>
<dbReference type="InterPro" id="IPR039567">
    <property type="entry name" value="Gly-zipper"/>
</dbReference>